<keyword evidence="2" id="KW-1185">Reference proteome</keyword>
<sequence length="44" mass="5102">MAPPSVKFFSCSSHSHAVRTVRYPMLRECFRKRGGHVPPHCKIY</sequence>
<dbReference type="KEGG" id="dmm:dnm_057500"/>
<organism evidence="1 2">
    <name type="scientific">Desulfonema magnum</name>
    <dbReference type="NCBI Taxonomy" id="45655"/>
    <lineage>
        <taxon>Bacteria</taxon>
        <taxon>Pseudomonadati</taxon>
        <taxon>Thermodesulfobacteriota</taxon>
        <taxon>Desulfobacteria</taxon>
        <taxon>Desulfobacterales</taxon>
        <taxon>Desulfococcaceae</taxon>
        <taxon>Desulfonema</taxon>
    </lineage>
</organism>
<dbReference type="Proteomes" id="UP000663722">
    <property type="component" value="Chromosome"/>
</dbReference>
<evidence type="ECO:0000313" key="2">
    <source>
        <dbReference type="Proteomes" id="UP000663722"/>
    </source>
</evidence>
<proteinExistence type="predicted"/>
<protein>
    <submittedName>
        <fullName evidence="1">Uncharacterized protein</fullName>
    </submittedName>
</protein>
<name>A0A975BQC9_9BACT</name>
<evidence type="ECO:0000313" key="1">
    <source>
        <dbReference type="EMBL" id="QTA89693.1"/>
    </source>
</evidence>
<dbReference type="EMBL" id="CP061800">
    <property type="protein sequence ID" value="QTA89693.1"/>
    <property type="molecule type" value="Genomic_DNA"/>
</dbReference>
<dbReference type="AlphaFoldDB" id="A0A975BQC9"/>
<gene>
    <name evidence="1" type="ORF">dnm_057500</name>
</gene>
<accession>A0A975BQC9</accession>
<reference evidence="1" key="1">
    <citation type="journal article" date="2021" name="Microb. Physiol.">
        <title>Proteogenomic Insights into the Physiology of Marine, Sulfate-Reducing, Filamentous Desulfonema limicola and Desulfonema magnum.</title>
        <authorList>
            <person name="Schnaars V."/>
            <person name="Wohlbrand L."/>
            <person name="Scheve S."/>
            <person name="Hinrichs C."/>
            <person name="Reinhardt R."/>
            <person name="Rabus R."/>
        </authorList>
    </citation>
    <scope>NUCLEOTIDE SEQUENCE</scope>
    <source>
        <strain evidence="1">4be13</strain>
    </source>
</reference>